<comment type="similarity">
    <text evidence="1">Belongs to the RutC family.</text>
</comment>
<name>A0ABR1GRP8_9HYPO</name>
<dbReference type="InterPro" id="IPR006175">
    <property type="entry name" value="YjgF/YER057c/UK114"/>
</dbReference>
<evidence type="ECO:0000313" key="3">
    <source>
        <dbReference type="Proteomes" id="UP001498476"/>
    </source>
</evidence>
<dbReference type="PANTHER" id="PTHR11803">
    <property type="entry name" value="2-IMINOBUTANOATE/2-IMINOPROPANOATE DEAMINASE RIDA"/>
    <property type="match status" value="1"/>
</dbReference>
<dbReference type="EMBL" id="JAZAVJ010000200">
    <property type="protein sequence ID" value="KAK7408056.1"/>
    <property type="molecule type" value="Genomic_DNA"/>
</dbReference>
<dbReference type="Gene3D" id="3.30.1330.40">
    <property type="entry name" value="RutC-like"/>
    <property type="match status" value="1"/>
</dbReference>
<protein>
    <submittedName>
        <fullName evidence="2">Uncharacterized protein</fullName>
    </submittedName>
</protein>
<evidence type="ECO:0000313" key="2">
    <source>
        <dbReference type="EMBL" id="KAK7408056.1"/>
    </source>
</evidence>
<proteinExistence type="inferred from homology"/>
<dbReference type="CDD" id="cd00448">
    <property type="entry name" value="YjgF_YER057c_UK114_family"/>
    <property type="match status" value="1"/>
</dbReference>
<keyword evidence="3" id="KW-1185">Reference proteome</keyword>
<comment type="caution">
    <text evidence="2">The sequence shown here is derived from an EMBL/GenBank/DDBJ whole genome shotgun (WGS) entry which is preliminary data.</text>
</comment>
<dbReference type="PANTHER" id="PTHR11803:SF42">
    <property type="entry name" value="MMF1"/>
    <property type="match status" value="1"/>
</dbReference>
<dbReference type="Pfam" id="PF01042">
    <property type="entry name" value="Ribonuc_L-PSP"/>
    <property type="match status" value="1"/>
</dbReference>
<dbReference type="InterPro" id="IPR035959">
    <property type="entry name" value="RutC-like_sf"/>
</dbReference>
<reference evidence="2 3" key="1">
    <citation type="journal article" date="2025" name="Microbiol. Resour. Announc.">
        <title>Draft genome sequences for Neonectria magnoliae and Neonectria punicea, canker pathogens of Liriodendron tulipifera and Acer saccharum in West Virginia.</title>
        <authorList>
            <person name="Petronek H.M."/>
            <person name="Kasson M.T."/>
            <person name="Metheny A.M."/>
            <person name="Stauder C.M."/>
            <person name="Lovett B."/>
            <person name="Lynch S.C."/>
            <person name="Garnas J.R."/>
            <person name="Kasson L.R."/>
            <person name="Stajich J.E."/>
        </authorList>
    </citation>
    <scope>NUCLEOTIDE SEQUENCE [LARGE SCALE GENOMIC DNA]</scope>
    <source>
        <strain evidence="2 3">NRRL 64653</strain>
    </source>
</reference>
<sequence>MSSRTAALSPNTPAPSALMSQAIICNGMVYCSGSLGLDVTGNFVEGDTSARAAQALRNLNSVLEAAGTSLNNAVKITIFLSSMDHYAKVNEAYAQFFTQDPKPARTCVCVAELPLGAELEIEAIASLS</sequence>
<gene>
    <name evidence="2" type="ORF">QQX98_009771</name>
</gene>
<dbReference type="NCBIfam" id="TIGR00004">
    <property type="entry name" value="Rid family detoxifying hydrolase"/>
    <property type="match status" value="1"/>
</dbReference>
<dbReference type="Proteomes" id="UP001498476">
    <property type="component" value="Unassembled WGS sequence"/>
</dbReference>
<accession>A0ABR1GRP8</accession>
<evidence type="ECO:0000256" key="1">
    <source>
        <dbReference type="ARBA" id="ARBA00010552"/>
    </source>
</evidence>
<dbReference type="SUPFAM" id="SSF55298">
    <property type="entry name" value="YjgF-like"/>
    <property type="match status" value="1"/>
</dbReference>
<dbReference type="InterPro" id="IPR006056">
    <property type="entry name" value="RidA"/>
</dbReference>
<organism evidence="2 3">
    <name type="scientific">Neonectria punicea</name>
    <dbReference type="NCBI Taxonomy" id="979145"/>
    <lineage>
        <taxon>Eukaryota</taxon>
        <taxon>Fungi</taxon>
        <taxon>Dikarya</taxon>
        <taxon>Ascomycota</taxon>
        <taxon>Pezizomycotina</taxon>
        <taxon>Sordariomycetes</taxon>
        <taxon>Hypocreomycetidae</taxon>
        <taxon>Hypocreales</taxon>
        <taxon>Nectriaceae</taxon>
        <taxon>Neonectria</taxon>
    </lineage>
</organism>